<organism evidence="1 2">
    <name type="scientific">Parelaphostrongylus tenuis</name>
    <name type="common">Meningeal worm</name>
    <dbReference type="NCBI Taxonomy" id="148309"/>
    <lineage>
        <taxon>Eukaryota</taxon>
        <taxon>Metazoa</taxon>
        <taxon>Ecdysozoa</taxon>
        <taxon>Nematoda</taxon>
        <taxon>Chromadorea</taxon>
        <taxon>Rhabditida</taxon>
        <taxon>Rhabditina</taxon>
        <taxon>Rhabditomorpha</taxon>
        <taxon>Strongyloidea</taxon>
        <taxon>Metastrongylidae</taxon>
        <taxon>Parelaphostrongylus</taxon>
    </lineage>
</organism>
<dbReference type="EMBL" id="JAHQIW010004378">
    <property type="protein sequence ID" value="KAJ1362126.1"/>
    <property type="molecule type" value="Genomic_DNA"/>
</dbReference>
<evidence type="ECO:0000313" key="1">
    <source>
        <dbReference type="EMBL" id="KAJ1362126.1"/>
    </source>
</evidence>
<reference evidence="1" key="1">
    <citation type="submission" date="2021-06" db="EMBL/GenBank/DDBJ databases">
        <title>Parelaphostrongylus tenuis whole genome reference sequence.</title>
        <authorList>
            <person name="Garwood T.J."/>
            <person name="Larsen P.A."/>
            <person name="Fountain-Jones N.M."/>
            <person name="Garbe J.R."/>
            <person name="Macchietto M.G."/>
            <person name="Kania S.A."/>
            <person name="Gerhold R.W."/>
            <person name="Richards J.E."/>
            <person name="Wolf T.M."/>
        </authorList>
    </citation>
    <scope>NUCLEOTIDE SEQUENCE</scope>
    <source>
        <strain evidence="1">MNPRO001-30</strain>
        <tissue evidence="1">Meninges</tissue>
    </source>
</reference>
<name>A0AAD5QW98_PARTN</name>
<protein>
    <submittedName>
        <fullName evidence="1">Uncharacterized protein</fullName>
    </submittedName>
</protein>
<keyword evidence="2" id="KW-1185">Reference proteome</keyword>
<accession>A0AAD5QW98</accession>
<proteinExistence type="predicted"/>
<sequence>MIRDAESLRRCARKRSSRNFNVTGFTLPVGMVNSTTPSKHVTVSGIATSKAGATGFVQRLVMQAVFDVLESQARSALLPDADISSILNQLTTTITYAPLMCPHIRLSVMDPTPLEYSVLNQLENLK</sequence>
<dbReference type="Proteomes" id="UP001196413">
    <property type="component" value="Unassembled WGS sequence"/>
</dbReference>
<evidence type="ECO:0000313" key="2">
    <source>
        <dbReference type="Proteomes" id="UP001196413"/>
    </source>
</evidence>
<gene>
    <name evidence="1" type="ORF">KIN20_021552</name>
</gene>
<dbReference type="AlphaFoldDB" id="A0AAD5QW98"/>
<comment type="caution">
    <text evidence="1">The sequence shown here is derived from an EMBL/GenBank/DDBJ whole genome shotgun (WGS) entry which is preliminary data.</text>
</comment>